<dbReference type="AlphaFoldDB" id="A0A163QTL4"/>
<dbReference type="UniPathway" id="UPA00060">
    <property type="reaction ID" value="UER00142"/>
</dbReference>
<protein>
    <recommendedName>
        <fullName evidence="1">Thiamine-monophosphate kinase</fullName>
        <shortName evidence="1">TMP kinase</shortName>
        <shortName evidence="1">Thiamine-phosphate kinase</shortName>
        <ecNumber evidence="1">2.7.4.16</ecNumber>
    </recommendedName>
</protein>
<comment type="similarity">
    <text evidence="1">Belongs to the thiamine-monophosphate kinase family.</text>
</comment>
<keyword evidence="1" id="KW-0547">Nucleotide-binding</keyword>
<keyword evidence="5" id="KW-1185">Reference proteome</keyword>
<feature type="binding site" evidence="1">
    <location>
        <position position="267"/>
    </location>
    <ligand>
        <name>substrate</name>
    </ligand>
</feature>
<comment type="catalytic activity">
    <reaction evidence="1">
        <text>thiamine phosphate + ATP = thiamine diphosphate + ADP</text>
        <dbReference type="Rhea" id="RHEA:15913"/>
        <dbReference type="ChEBI" id="CHEBI:30616"/>
        <dbReference type="ChEBI" id="CHEBI:37575"/>
        <dbReference type="ChEBI" id="CHEBI:58937"/>
        <dbReference type="ChEBI" id="CHEBI:456216"/>
        <dbReference type="EC" id="2.7.4.16"/>
    </reaction>
</comment>
<accession>A0A163QTL4</accession>
<feature type="binding site" evidence="1">
    <location>
        <position position="220"/>
    </location>
    <ligand>
        <name>Mg(2+)</name>
        <dbReference type="ChEBI" id="CHEBI:18420"/>
        <label>5</label>
    </ligand>
</feature>
<feature type="binding site" evidence="1">
    <location>
        <position position="74"/>
    </location>
    <ligand>
        <name>Mg(2+)</name>
        <dbReference type="ChEBI" id="CHEBI:18420"/>
        <label>2</label>
    </ligand>
</feature>
<dbReference type="HAMAP" id="MF_02128">
    <property type="entry name" value="TMP_kinase"/>
    <property type="match status" value="1"/>
</dbReference>
<dbReference type="PANTHER" id="PTHR30270:SF0">
    <property type="entry name" value="THIAMINE-MONOPHOSPHATE KINASE"/>
    <property type="match status" value="1"/>
</dbReference>
<dbReference type="GO" id="GO:0000287">
    <property type="term" value="F:magnesium ion binding"/>
    <property type="evidence" value="ECO:0007669"/>
    <property type="project" value="UniProtKB-UniRule"/>
</dbReference>
<feature type="binding site" evidence="1">
    <location>
        <position position="325"/>
    </location>
    <ligand>
        <name>substrate</name>
    </ligand>
</feature>
<dbReference type="PIRSF" id="PIRSF005303">
    <property type="entry name" value="Thiam_monoph_kin"/>
    <property type="match status" value="1"/>
</dbReference>
<evidence type="ECO:0000256" key="1">
    <source>
        <dbReference type="HAMAP-Rule" id="MF_02128"/>
    </source>
</evidence>
<comment type="caution">
    <text evidence="1">Lacks conserved residue(s) required for the propagation of feature annotation.</text>
</comment>
<feature type="binding site" evidence="1">
    <location>
        <position position="28"/>
    </location>
    <ligand>
        <name>Mg(2+)</name>
        <dbReference type="ChEBI" id="CHEBI:18420"/>
        <label>4</label>
    </ligand>
</feature>
<comment type="pathway">
    <text evidence="1">Cofactor biosynthesis; thiamine diphosphate biosynthesis; thiamine diphosphate from thiamine phosphate: step 1/1.</text>
</comment>
<dbReference type="CDD" id="cd02194">
    <property type="entry name" value="ThiL"/>
    <property type="match status" value="1"/>
</dbReference>
<feature type="domain" description="PurM-like C-terminal" evidence="3">
    <location>
        <begin position="152"/>
        <end position="310"/>
    </location>
</feature>
<dbReference type="InterPro" id="IPR010918">
    <property type="entry name" value="PurM-like_C_dom"/>
</dbReference>
<keyword evidence="1" id="KW-0067">ATP-binding</keyword>
<feature type="binding site" evidence="1">
    <location>
        <position position="45"/>
    </location>
    <ligand>
        <name>Mg(2+)</name>
        <dbReference type="ChEBI" id="CHEBI:18420"/>
        <label>2</label>
    </ligand>
</feature>
<dbReference type="OrthoDB" id="9802811at2"/>
<dbReference type="EMBL" id="LRFC01000026">
    <property type="protein sequence ID" value="KZE65657.1"/>
    <property type="molecule type" value="Genomic_DNA"/>
</dbReference>
<keyword evidence="1" id="KW-0808">Transferase</keyword>
<dbReference type="InterPro" id="IPR036676">
    <property type="entry name" value="PurM-like_C_sf"/>
</dbReference>
<feature type="binding site" evidence="1">
    <location>
        <position position="148"/>
    </location>
    <ligand>
        <name>ATP</name>
        <dbReference type="ChEBI" id="CHEBI:30616"/>
    </ligand>
</feature>
<sequence length="331" mass="36797">MKDEFDWIKSITPQHSFQKELVAGIGDDAALWSVNEHMDQVVCVDTMVEGVHFTRDTLSSYQVGFKALAVNISDVAAMGGIPQFYLVSIAISPDWNEEELKEIYEGMNELAKTHKMDLIGGDTVSTKGPLVLTVTVIGKVEKGRKLLRSYAKPDDIVFLTGTTGESAAGLDLLLLKTRHAVFTDNEKKWIHQHQMPIPHIEQGRILANSGYRISLNDVSDGIASELNEIAESSNVTIHIQRDKLPVSSSFAELQENGRLTHQLYGGEDYVLVGTASIEDFVKLTEAFQQHSLSLYEIGKVGEAGKTAVYLHKKNEEPELLAKKGFNHFRER</sequence>
<evidence type="ECO:0000313" key="4">
    <source>
        <dbReference type="EMBL" id="KZE65657.1"/>
    </source>
</evidence>
<feature type="binding site" evidence="1">
    <location>
        <position position="104"/>
    </location>
    <ligand>
        <name>ATP</name>
        <dbReference type="ChEBI" id="CHEBI:30616"/>
    </ligand>
</feature>
<dbReference type="GO" id="GO:0009030">
    <property type="term" value="F:thiamine-phosphate kinase activity"/>
    <property type="evidence" value="ECO:0007669"/>
    <property type="project" value="UniProtKB-UniRule"/>
</dbReference>
<comment type="function">
    <text evidence="1">Catalyzes the ATP-dependent phosphorylation of thiamine-monophosphate (TMP) to form thiamine-pyrophosphate (TPP), the active form of vitamin B1.</text>
</comment>
<feature type="binding site" evidence="1">
    <location>
        <position position="74"/>
    </location>
    <ligand>
        <name>Mg(2+)</name>
        <dbReference type="ChEBI" id="CHEBI:18420"/>
        <label>3</label>
    </ligand>
</feature>
<name>A0A163QTL4_9BACL</name>
<dbReference type="SUPFAM" id="SSF55326">
    <property type="entry name" value="PurM N-terminal domain-like"/>
    <property type="match status" value="1"/>
</dbReference>
<comment type="caution">
    <text evidence="4">The sequence shown here is derived from an EMBL/GenBank/DDBJ whole genome shotgun (WGS) entry which is preliminary data.</text>
</comment>
<evidence type="ECO:0000259" key="2">
    <source>
        <dbReference type="Pfam" id="PF00586"/>
    </source>
</evidence>
<dbReference type="GO" id="GO:0005524">
    <property type="term" value="F:ATP binding"/>
    <property type="evidence" value="ECO:0007669"/>
    <property type="project" value="UniProtKB-UniRule"/>
</dbReference>
<feature type="binding site" evidence="1">
    <location>
        <position position="122"/>
    </location>
    <ligand>
        <name>Mg(2+)</name>
        <dbReference type="ChEBI" id="CHEBI:18420"/>
        <label>1</label>
    </ligand>
</feature>
<gene>
    <name evidence="1" type="primary">thiL</name>
    <name evidence="4" type="ORF">AWM68_20455</name>
</gene>
<dbReference type="GO" id="GO:0009229">
    <property type="term" value="P:thiamine diphosphate biosynthetic process"/>
    <property type="evidence" value="ECO:0007669"/>
    <property type="project" value="UniProtKB-UniRule"/>
</dbReference>
<dbReference type="PANTHER" id="PTHR30270">
    <property type="entry name" value="THIAMINE-MONOPHOSPHATE KINASE"/>
    <property type="match status" value="1"/>
</dbReference>
<dbReference type="Pfam" id="PF00586">
    <property type="entry name" value="AIRS"/>
    <property type="match status" value="1"/>
</dbReference>
<evidence type="ECO:0000313" key="5">
    <source>
        <dbReference type="Proteomes" id="UP000076567"/>
    </source>
</evidence>
<organism evidence="4 5">
    <name type="scientific">Fictibacillus phosphorivorans</name>
    <dbReference type="NCBI Taxonomy" id="1221500"/>
    <lineage>
        <taxon>Bacteria</taxon>
        <taxon>Bacillati</taxon>
        <taxon>Bacillota</taxon>
        <taxon>Bacilli</taxon>
        <taxon>Bacillales</taxon>
        <taxon>Fictibacillaceae</taxon>
        <taxon>Fictibacillus</taxon>
    </lineage>
</organism>
<dbReference type="EC" id="2.7.4.16" evidence="1"/>
<keyword evidence="1" id="KW-0460">Magnesium</keyword>
<dbReference type="NCBIfam" id="TIGR01379">
    <property type="entry name" value="thiL"/>
    <property type="match status" value="1"/>
</dbReference>
<dbReference type="Gene3D" id="3.30.1330.10">
    <property type="entry name" value="PurM-like, N-terminal domain"/>
    <property type="match status" value="1"/>
</dbReference>
<feature type="binding site" evidence="1">
    <location>
        <position position="52"/>
    </location>
    <ligand>
        <name>substrate</name>
    </ligand>
</feature>
<reference evidence="5" key="1">
    <citation type="submission" date="2016-01" db="EMBL/GenBank/DDBJ databases">
        <title>Draft genome of Chromobacterium sp. F49.</title>
        <authorList>
            <person name="Hong K.W."/>
        </authorList>
    </citation>
    <scope>NUCLEOTIDE SEQUENCE [LARGE SCALE GENOMIC DNA]</scope>
    <source>
        <strain evidence="5">P7IIIA</strain>
    </source>
</reference>
<keyword evidence="1" id="KW-0784">Thiamine biosynthesis</keyword>
<feature type="binding site" evidence="1">
    <location>
        <begin position="121"/>
        <end position="122"/>
    </location>
    <ligand>
        <name>ATP</name>
        <dbReference type="ChEBI" id="CHEBI:30616"/>
    </ligand>
</feature>
<dbReference type="GO" id="GO:0009228">
    <property type="term" value="P:thiamine biosynthetic process"/>
    <property type="evidence" value="ECO:0007669"/>
    <property type="project" value="UniProtKB-KW"/>
</dbReference>
<feature type="binding site" evidence="1">
    <location>
        <position position="74"/>
    </location>
    <ligand>
        <name>Mg(2+)</name>
        <dbReference type="ChEBI" id="CHEBI:18420"/>
        <label>4</label>
    </ligand>
</feature>
<dbReference type="SUPFAM" id="SSF56042">
    <property type="entry name" value="PurM C-terminal domain-like"/>
    <property type="match status" value="1"/>
</dbReference>
<dbReference type="InterPro" id="IPR036921">
    <property type="entry name" value="PurM-like_N_sf"/>
</dbReference>
<evidence type="ECO:0000259" key="3">
    <source>
        <dbReference type="Pfam" id="PF02769"/>
    </source>
</evidence>
<dbReference type="Proteomes" id="UP000076567">
    <property type="component" value="Unassembled WGS sequence"/>
</dbReference>
<keyword evidence="1 4" id="KW-0418">Kinase</keyword>
<proteinExistence type="inferred from homology"/>
<feature type="binding site" evidence="1">
    <location>
        <position position="217"/>
    </location>
    <ligand>
        <name>Mg(2+)</name>
        <dbReference type="ChEBI" id="CHEBI:18420"/>
        <label>3</label>
    </ligand>
</feature>
<feature type="binding site" evidence="1">
    <location>
        <position position="219"/>
    </location>
    <ligand>
        <name>ATP</name>
        <dbReference type="ChEBI" id="CHEBI:30616"/>
    </ligand>
</feature>
<dbReference type="Gene3D" id="3.90.650.10">
    <property type="entry name" value="PurM-like C-terminal domain"/>
    <property type="match status" value="1"/>
</dbReference>
<feature type="binding site" evidence="1">
    <location>
        <position position="28"/>
    </location>
    <ligand>
        <name>Mg(2+)</name>
        <dbReference type="ChEBI" id="CHEBI:18420"/>
        <label>3</label>
    </ligand>
</feature>
<feature type="domain" description="PurM-like N-terminal" evidence="2">
    <location>
        <begin position="26"/>
        <end position="140"/>
    </location>
</feature>
<keyword evidence="1" id="KW-0479">Metal-binding</keyword>
<dbReference type="Pfam" id="PF02769">
    <property type="entry name" value="AIRS_C"/>
    <property type="match status" value="1"/>
</dbReference>
<comment type="miscellaneous">
    <text evidence="1">Reaction mechanism of ThiL seems to utilize a direct, inline transfer of the gamma-phosphate of ATP to TMP rather than a phosphorylated enzyme intermediate.</text>
</comment>
<feature type="binding site" evidence="1">
    <location>
        <position position="45"/>
    </location>
    <ligand>
        <name>Mg(2+)</name>
        <dbReference type="ChEBI" id="CHEBI:18420"/>
        <label>1</label>
    </ligand>
</feature>
<dbReference type="InterPro" id="IPR006283">
    <property type="entry name" value="ThiL-like"/>
</dbReference>
<dbReference type="InterPro" id="IPR016188">
    <property type="entry name" value="PurM-like_N"/>
</dbReference>